<dbReference type="Proteomes" id="UP000628854">
    <property type="component" value="Unassembled WGS sequence"/>
</dbReference>
<protein>
    <recommendedName>
        <fullName evidence="6">RDD domain-containing protein</fullName>
    </recommendedName>
</protein>
<reference evidence="8" key="1">
    <citation type="journal article" date="2019" name="Int. J. Syst. Evol. Microbiol.">
        <title>The Global Catalogue of Microorganisms (GCM) 10K type strain sequencing project: providing services to taxonomists for standard genome sequencing and annotation.</title>
        <authorList>
            <consortium name="The Broad Institute Genomics Platform"/>
            <consortium name="The Broad Institute Genome Sequencing Center for Infectious Disease"/>
            <person name="Wu L."/>
            <person name="Ma J."/>
        </authorList>
    </citation>
    <scope>NUCLEOTIDE SEQUENCE [LARGE SCALE GENOMIC DNA]</scope>
    <source>
        <strain evidence="8">CGMCC 1.15928</strain>
    </source>
</reference>
<sequence>MWACIDAQAIQGANAVAMNRWMVLTVLVVLFGIWVGVPQLGLLPDTGSVHLFSGLALGAFAFGYIPESDTIETTEPVLLWRRFAAFLIDLIALFMVLHPLMSMLVPVAAVIVGVALVFSYFWLHGVFGRATLGQYVMGYTILPADGANSEPEFAHRTISSFVATCLWPVTFIAASQEDATPGTYHWDRESGTQAVRLMSLKR</sequence>
<comment type="caution">
    <text evidence="7">The sequence shown here is derived from an EMBL/GenBank/DDBJ whole genome shotgun (WGS) entry which is preliminary data.</text>
</comment>
<dbReference type="EMBL" id="BMKF01000002">
    <property type="protein sequence ID" value="GGB75226.1"/>
    <property type="molecule type" value="Genomic_DNA"/>
</dbReference>
<accession>A0ABQ1JQS7</accession>
<proteinExistence type="predicted"/>
<feature type="transmembrane region" description="Helical" evidence="5">
    <location>
        <begin position="77"/>
        <end position="97"/>
    </location>
</feature>
<keyword evidence="2 5" id="KW-0812">Transmembrane</keyword>
<name>A0ABQ1JQS7_9PROT</name>
<evidence type="ECO:0000256" key="2">
    <source>
        <dbReference type="ARBA" id="ARBA00022692"/>
    </source>
</evidence>
<keyword evidence="8" id="KW-1185">Reference proteome</keyword>
<keyword evidence="3 5" id="KW-1133">Transmembrane helix</keyword>
<evidence type="ECO:0000256" key="4">
    <source>
        <dbReference type="ARBA" id="ARBA00023136"/>
    </source>
</evidence>
<evidence type="ECO:0000256" key="3">
    <source>
        <dbReference type="ARBA" id="ARBA00022989"/>
    </source>
</evidence>
<keyword evidence="4 5" id="KW-0472">Membrane</keyword>
<feature type="transmembrane region" description="Helical" evidence="5">
    <location>
        <begin position="47"/>
        <end position="65"/>
    </location>
</feature>
<evidence type="ECO:0000313" key="7">
    <source>
        <dbReference type="EMBL" id="GGB75226.1"/>
    </source>
</evidence>
<dbReference type="Pfam" id="PF06271">
    <property type="entry name" value="RDD"/>
    <property type="match status" value="1"/>
</dbReference>
<feature type="domain" description="RDD" evidence="6">
    <location>
        <begin position="78"/>
        <end position="150"/>
    </location>
</feature>
<feature type="transmembrane region" description="Helical" evidence="5">
    <location>
        <begin position="21"/>
        <end position="41"/>
    </location>
</feature>
<evidence type="ECO:0000313" key="8">
    <source>
        <dbReference type="Proteomes" id="UP000628854"/>
    </source>
</evidence>
<evidence type="ECO:0000256" key="5">
    <source>
        <dbReference type="SAM" id="Phobius"/>
    </source>
</evidence>
<evidence type="ECO:0000256" key="1">
    <source>
        <dbReference type="ARBA" id="ARBA00004141"/>
    </source>
</evidence>
<evidence type="ECO:0000259" key="6">
    <source>
        <dbReference type="Pfam" id="PF06271"/>
    </source>
</evidence>
<comment type="subcellular location">
    <subcellularLocation>
        <location evidence="1">Membrane</location>
        <topology evidence="1">Multi-pass membrane protein</topology>
    </subcellularLocation>
</comment>
<gene>
    <name evidence="7" type="ORF">GCM10011503_24890</name>
</gene>
<organism evidence="7 8">
    <name type="scientific">Henriciella pelagia</name>
    <dbReference type="NCBI Taxonomy" id="1977912"/>
    <lineage>
        <taxon>Bacteria</taxon>
        <taxon>Pseudomonadati</taxon>
        <taxon>Pseudomonadota</taxon>
        <taxon>Alphaproteobacteria</taxon>
        <taxon>Hyphomonadales</taxon>
        <taxon>Hyphomonadaceae</taxon>
        <taxon>Henriciella</taxon>
    </lineage>
</organism>
<dbReference type="InterPro" id="IPR010432">
    <property type="entry name" value="RDD"/>
</dbReference>
<feature type="transmembrane region" description="Helical" evidence="5">
    <location>
        <begin position="103"/>
        <end position="123"/>
    </location>
</feature>